<name>A0A1I1RGY0_PSEOC</name>
<organism evidence="3 4">
    <name type="scientific">Pseudomonas straminea</name>
    <dbReference type="NCBI Taxonomy" id="47882"/>
    <lineage>
        <taxon>Bacteria</taxon>
        <taxon>Pseudomonadati</taxon>
        <taxon>Pseudomonadota</taxon>
        <taxon>Gammaproteobacteria</taxon>
        <taxon>Pseudomonadales</taxon>
        <taxon>Pseudomonadaceae</taxon>
        <taxon>Phytopseudomonas</taxon>
    </lineage>
</organism>
<evidence type="ECO:0000256" key="1">
    <source>
        <dbReference type="SAM" id="MobiDB-lite"/>
    </source>
</evidence>
<dbReference type="InterPro" id="IPR009560">
    <property type="entry name" value="DUF1176"/>
</dbReference>
<accession>A0A1I1RGY0</accession>
<dbReference type="EMBL" id="FOMO01000001">
    <property type="protein sequence ID" value="SFD33594.1"/>
    <property type="molecule type" value="Genomic_DNA"/>
</dbReference>
<feature type="signal peptide" evidence="2">
    <location>
        <begin position="1"/>
        <end position="19"/>
    </location>
</feature>
<dbReference type="RefSeq" id="WP_093500134.1">
    <property type="nucleotide sequence ID" value="NZ_BSSG01000001.1"/>
</dbReference>
<reference evidence="4" key="1">
    <citation type="submission" date="2016-10" db="EMBL/GenBank/DDBJ databases">
        <authorList>
            <person name="Varghese N."/>
            <person name="Submissions S."/>
        </authorList>
    </citation>
    <scope>NUCLEOTIDE SEQUENCE [LARGE SCALE GENOMIC DNA]</scope>
    <source>
        <strain evidence="4">JCM 2783</strain>
    </source>
</reference>
<evidence type="ECO:0008006" key="5">
    <source>
        <dbReference type="Google" id="ProtNLM"/>
    </source>
</evidence>
<protein>
    <recommendedName>
        <fullName evidence="5">DUF1176 domain-containing protein</fullName>
    </recommendedName>
</protein>
<feature type="compositionally biased region" description="Low complexity" evidence="1">
    <location>
        <begin position="187"/>
        <end position="196"/>
    </location>
</feature>
<evidence type="ECO:0000313" key="3">
    <source>
        <dbReference type="EMBL" id="SFD33594.1"/>
    </source>
</evidence>
<feature type="region of interest" description="Disordered" evidence="1">
    <location>
        <begin position="170"/>
        <end position="200"/>
    </location>
</feature>
<gene>
    <name evidence="3" type="ORF">SAMN05216372_101210</name>
</gene>
<evidence type="ECO:0000313" key="4">
    <source>
        <dbReference type="Proteomes" id="UP000243950"/>
    </source>
</evidence>
<dbReference type="AlphaFoldDB" id="A0A1I1RGY0"/>
<dbReference type="Pfam" id="PF06674">
    <property type="entry name" value="DUF1176"/>
    <property type="match status" value="1"/>
</dbReference>
<keyword evidence="2" id="KW-0732">Signal</keyword>
<evidence type="ECO:0000256" key="2">
    <source>
        <dbReference type="SAM" id="SignalP"/>
    </source>
</evidence>
<feature type="chain" id="PRO_5017456989" description="DUF1176 domain-containing protein" evidence="2">
    <location>
        <begin position="20"/>
        <end position="350"/>
    </location>
</feature>
<keyword evidence="4" id="KW-1185">Reference proteome</keyword>
<proteinExistence type="predicted"/>
<dbReference type="Proteomes" id="UP000243950">
    <property type="component" value="Unassembled WGS sequence"/>
</dbReference>
<sequence length="350" mass="37272">MIRRSLALLVALAAGSAGAAEQVPLYSNLKDWLVACDNTRQCTALSNATEQDVQTLPTWSLSVSREAGPEGALHVGLFSYNKASGQPLLDGKPLKVKLQPGQLTEGSVPEVYSVEGADAQALIAELRNGQRLVLPTEEGEAVTSLSGMSAALLLMDSVQGRLGTTTALLRKGSNPASSVPPAPAAPQAPTWQAPKPLSEADSKRVLDAVREATRSDWEKDMVEAGLPAGQAFALSDREALVILKTECGAYNCAYSLYQAPLDKPQQARRASIPEIPVFEELPPSGSVEFDPASGELSSFTLAMGMGGCGFTQRWRYDGKGFVPVHATMLGTCLGLDSTYWPVLWRTAEKR</sequence>